<evidence type="ECO:0000256" key="3">
    <source>
        <dbReference type="ARBA" id="ARBA00023237"/>
    </source>
</evidence>
<name>A0ABS6WXN6_9BACT</name>
<dbReference type="PANTHER" id="PTHR30329">
    <property type="entry name" value="STATOR ELEMENT OF FLAGELLAR MOTOR COMPLEX"/>
    <property type="match status" value="1"/>
</dbReference>
<organism evidence="6 7">
    <name type="scientific">Hymenobacter profundi</name>
    <dbReference type="NCBI Taxonomy" id="1982110"/>
    <lineage>
        <taxon>Bacteria</taxon>
        <taxon>Pseudomonadati</taxon>
        <taxon>Bacteroidota</taxon>
        <taxon>Cytophagia</taxon>
        <taxon>Cytophagales</taxon>
        <taxon>Hymenobacteraceae</taxon>
        <taxon>Hymenobacter</taxon>
    </lineage>
</organism>
<dbReference type="Proteomes" id="UP000826188">
    <property type="component" value="Unassembled WGS sequence"/>
</dbReference>
<keyword evidence="3" id="KW-0998">Cell outer membrane</keyword>
<comment type="subcellular location">
    <subcellularLocation>
        <location evidence="1">Cell outer membrane</location>
    </subcellularLocation>
</comment>
<evidence type="ECO:0000313" key="7">
    <source>
        <dbReference type="Proteomes" id="UP000826188"/>
    </source>
</evidence>
<sequence>MGKSLLQTVKSCFTAQQISQISATVRENEAGVEQVVNQASTLVVQHLIARTERPGGTEVLATLAQEAYRADVLHHLADLHTTNWQRRGLDLMQGLLGDAYALTLNRLSVSAYVEPTAARTLLGTVAAATLAALGRYAAEQELSVQQLSAYLQNQPEELGAMGTAAWHPVSAGTPELAPRPAAELVRAGVGSWGTSPTPEPVDSGRAATSLRWQWGLLLLLAVSLGYYFGHERLSAVPGTAAYAGTTPTPSATTYAANENTASATATDPAATGHYDSESDSYIYDTGQPVILQLTNGTTQKVGARSTENRLYTFLSEPSIQVDPVNRTKGWINFDRVYFEPAKAVLTTESHQQLVNVAGILKSFPNAVVKIGGYTDSLGNDLQNLHLSEERARAAMFALADMGIPVARLQAKGYGAKHSLTSNETVEGRALNRRISIRVVKK</sequence>
<comment type="caution">
    <text evidence="6">The sequence shown here is derived from an EMBL/GenBank/DDBJ whole genome shotgun (WGS) entry which is preliminary data.</text>
</comment>
<keyword evidence="2 4" id="KW-0472">Membrane</keyword>
<dbReference type="Pfam" id="PF00691">
    <property type="entry name" value="OmpA"/>
    <property type="match status" value="1"/>
</dbReference>
<dbReference type="InterPro" id="IPR006665">
    <property type="entry name" value="OmpA-like"/>
</dbReference>
<evidence type="ECO:0000313" key="6">
    <source>
        <dbReference type="EMBL" id="MBW3128243.1"/>
    </source>
</evidence>
<protein>
    <submittedName>
        <fullName evidence="6">OmpA family protein</fullName>
    </submittedName>
</protein>
<feature type="domain" description="OmpA-like" evidence="5">
    <location>
        <begin position="325"/>
        <end position="441"/>
    </location>
</feature>
<dbReference type="CDD" id="cd07185">
    <property type="entry name" value="OmpA_C-like"/>
    <property type="match status" value="1"/>
</dbReference>
<evidence type="ECO:0000259" key="5">
    <source>
        <dbReference type="PROSITE" id="PS51123"/>
    </source>
</evidence>
<dbReference type="InterPro" id="IPR009282">
    <property type="entry name" value="DUF937"/>
</dbReference>
<dbReference type="PRINTS" id="PR01021">
    <property type="entry name" value="OMPADOMAIN"/>
</dbReference>
<evidence type="ECO:0000256" key="4">
    <source>
        <dbReference type="PROSITE-ProRule" id="PRU00473"/>
    </source>
</evidence>
<evidence type="ECO:0000256" key="1">
    <source>
        <dbReference type="ARBA" id="ARBA00004442"/>
    </source>
</evidence>
<dbReference type="InterPro" id="IPR006664">
    <property type="entry name" value="OMP_bac"/>
</dbReference>
<dbReference type="EMBL" id="JAHWGL010000017">
    <property type="protein sequence ID" value="MBW3128243.1"/>
    <property type="molecule type" value="Genomic_DNA"/>
</dbReference>
<proteinExistence type="predicted"/>
<accession>A0ABS6WXN6</accession>
<dbReference type="PROSITE" id="PS51123">
    <property type="entry name" value="OMPA_2"/>
    <property type="match status" value="1"/>
</dbReference>
<keyword evidence="7" id="KW-1185">Reference proteome</keyword>
<dbReference type="Pfam" id="PF06078">
    <property type="entry name" value="DUF937"/>
    <property type="match status" value="1"/>
</dbReference>
<dbReference type="InterPro" id="IPR050330">
    <property type="entry name" value="Bact_OuterMem_StrucFunc"/>
</dbReference>
<dbReference type="SUPFAM" id="SSF103088">
    <property type="entry name" value="OmpA-like"/>
    <property type="match status" value="1"/>
</dbReference>
<dbReference type="InterPro" id="IPR036737">
    <property type="entry name" value="OmpA-like_sf"/>
</dbReference>
<reference evidence="6 7" key="1">
    <citation type="submission" date="2021-07" db="EMBL/GenBank/DDBJ databases">
        <title>Hymenobacter profundi sp. nov., isolated from deep-sea water.</title>
        <authorList>
            <person name="Kim M.K."/>
        </authorList>
    </citation>
    <scope>NUCLEOTIDE SEQUENCE [LARGE SCALE GENOMIC DNA]</scope>
    <source>
        <strain evidence="6 7">M2</strain>
    </source>
</reference>
<gene>
    <name evidence="6" type="ORF">KYK14_06760</name>
</gene>
<dbReference type="Gene3D" id="3.30.1330.60">
    <property type="entry name" value="OmpA-like domain"/>
    <property type="match status" value="1"/>
</dbReference>
<evidence type="ECO:0000256" key="2">
    <source>
        <dbReference type="ARBA" id="ARBA00023136"/>
    </source>
</evidence>
<dbReference type="PANTHER" id="PTHR30329:SF21">
    <property type="entry name" value="LIPOPROTEIN YIAD-RELATED"/>
    <property type="match status" value="1"/>
</dbReference>